<feature type="domain" description="B12-binding N-terminal" evidence="1">
    <location>
        <begin position="16"/>
        <end position="87"/>
    </location>
</feature>
<protein>
    <submittedName>
        <fullName evidence="2">Predicted cobalamin binding protein</fullName>
    </submittedName>
</protein>
<proteinExistence type="predicted"/>
<dbReference type="OrthoDB" id="3782345at2"/>
<accession>A0A1T4T3F3</accession>
<dbReference type="STRING" id="1122192.SAMN02745673_04350"/>
<gene>
    <name evidence="2" type="ORF">SAMN02745673_04350</name>
</gene>
<dbReference type="InterPro" id="IPR003759">
    <property type="entry name" value="Cbl-bd_cap"/>
</dbReference>
<sequence length="159" mass="16191">MTLTVDPGLGAPGYLEPFLGHLAEGDEPAAVGLLTGAATSVIAAGRLLLDVVAPAQRRVGELWASGRWDVAREHAATAISERAVAAVTEQAPPRPHRGRITVACVEGEWHALSSRLVAGLEGLRDRLADFPRSSALLMAGADAVGAGADDSATPAGEGA</sequence>
<dbReference type="Gene3D" id="1.10.1240.10">
    <property type="entry name" value="Methionine synthase domain"/>
    <property type="match status" value="1"/>
</dbReference>
<dbReference type="EMBL" id="FUWS01000013">
    <property type="protein sequence ID" value="SKA34688.1"/>
    <property type="molecule type" value="Genomic_DNA"/>
</dbReference>
<dbReference type="Proteomes" id="UP000190637">
    <property type="component" value="Unassembled WGS sequence"/>
</dbReference>
<name>A0A1T4T3F3_9ACTN</name>
<reference evidence="2 3" key="1">
    <citation type="submission" date="2017-02" db="EMBL/GenBank/DDBJ databases">
        <authorList>
            <person name="Peterson S.W."/>
        </authorList>
    </citation>
    <scope>NUCLEOTIDE SEQUENCE [LARGE SCALE GENOMIC DNA]</scope>
    <source>
        <strain evidence="2 3">DSM 45154</strain>
    </source>
</reference>
<dbReference type="RefSeq" id="WP_078763587.1">
    <property type="nucleotide sequence ID" value="NZ_FUWS01000013.1"/>
</dbReference>
<evidence type="ECO:0000259" key="1">
    <source>
        <dbReference type="Pfam" id="PF02607"/>
    </source>
</evidence>
<dbReference type="Pfam" id="PF02607">
    <property type="entry name" value="B12-binding_2"/>
    <property type="match status" value="1"/>
</dbReference>
<dbReference type="InterPro" id="IPR036594">
    <property type="entry name" value="Meth_synthase_dom"/>
</dbReference>
<evidence type="ECO:0000313" key="3">
    <source>
        <dbReference type="Proteomes" id="UP000190637"/>
    </source>
</evidence>
<evidence type="ECO:0000313" key="2">
    <source>
        <dbReference type="EMBL" id="SKA34688.1"/>
    </source>
</evidence>
<keyword evidence="3" id="KW-1185">Reference proteome</keyword>
<organism evidence="2 3">
    <name type="scientific">Marinactinospora thermotolerans DSM 45154</name>
    <dbReference type="NCBI Taxonomy" id="1122192"/>
    <lineage>
        <taxon>Bacteria</taxon>
        <taxon>Bacillati</taxon>
        <taxon>Actinomycetota</taxon>
        <taxon>Actinomycetes</taxon>
        <taxon>Streptosporangiales</taxon>
        <taxon>Nocardiopsidaceae</taxon>
        <taxon>Marinactinospora</taxon>
    </lineage>
</organism>
<dbReference type="AlphaFoldDB" id="A0A1T4T3F3"/>